<evidence type="ECO:0000313" key="1">
    <source>
        <dbReference type="EMBL" id="CBI16531.3"/>
    </source>
</evidence>
<organism evidence="1 2">
    <name type="scientific">Vitis vinifera</name>
    <name type="common">Grape</name>
    <dbReference type="NCBI Taxonomy" id="29760"/>
    <lineage>
        <taxon>Eukaryota</taxon>
        <taxon>Viridiplantae</taxon>
        <taxon>Streptophyta</taxon>
        <taxon>Embryophyta</taxon>
        <taxon>Tracheophyta</taxon>
        <taxon>Spermatophyta</taxon>
        <taxon>Magnoliopsida</taxon>
        <taxon>eudicotyledons</taxon>
        <taxon>Gunneridae</taxon>
        <taxon>Pentapetalae</taxon>
        <taxon>rosids</taxon>
        <taxon>Vitales</taxon>
        <taxon>Vitaceae</taxon>
        <taxon>Viteae</taxon>
        <taxon>Vitis</taxon>
    </lineage>
</organism>
<sequence length="68" mass="7834">MLLLDANNEDQSPLFLACHNGHPHVVELILKQPWMVEFEEDNPDMNCLHVAVSRGHTCRFQTFITSRS</sequence>
<dbReference type="Gene3D" id="1.25.40.20">
    <property type="entry name" value="Ankyrin repeat-containing domain"/>
    <property type="match status" value="1"/>
</dbReference>
<dbReference type="PaxDb" id="29760-VIT_06s0004g00510.t01"/>
<dbReference type="Proteomes" id="UP000009183">
    <property type="component" value="Chromosome 6"/>
</dbReference>
<dbReference type="SUPFAM" id="SSF48403">
    <property type="entry name" value="Ankyrin repeat"/>
    <property type="match status" value="1"/>
</dbReference>
<proteinExistence type="predicted"/>
<dbReference type="InterPro" id="IPR002110">
    <property type="entry name" value="Ankyrin_rpt"/>
</dbReference>
<accession>D7SLK3</accession>
<dbReference type="InterPro" id="IPR036770">
    <property type="entry name" value="Ankyrin_rpt-contain_sf"/>
</dbReference>
<keyword evidence="2" id="KW-1185">Reference proteome</keyword>
<reference evidence="2" key="1">
    <citation type="journal article" date="2007" name="Nature">
        <title>The grapevine genome sequence suggests ancestral hexaploidization in major angiosperm phyla.</title>
        <authorList>
            <consortium name="The French-Italian Public Consortium for Grapevine Genome Characterization."/>
            <person name="Jaillon O."/>
            <person name="Aury J.-M."/>
            <person name="Noel B."/>
            <person name="Policriti A."/>
            <person name="Clepet C."/>
            <person name="Casagrande A."/>
            <person name="Choisne N."/>
            <person name="Aubourg S."/>
            <person name="Vitulo N."/>
            <person name="Jubin C."/>
            <person name="Vezzi A."/>
            <person name="Legeai F."/>
            <person name="Hugueney P."/>
            <person name="Dasilva C."/>
            <person name="Horner D."/>
            <person name="Mica E."/>
            <person name="Jublot D."/>
            <person name="Poulain J."/>
            <person name="Bruyere C."/>
            <person name="Billault A."/>
            <person name="Segurens B."/>
            <person name="Gouyvenoux M."/>
            <person name="Ugarte E."/>
            <person name="Cattonaro F."/>
            <person name="Anthouard V."/>
            <person name="Vico V."/>
            <person name="Del Fabbro C."/>
            <person name="Alaux M."/>
            <person name="Di Gaspero G."/>
            <person name="Dumas V."/>
            <person name="Felice N."/>
            <person name="Paillard S."/>
            <person name="Juman I."/>
            <person name="Moroldo M."/>
            <person name="Scalabrin S."/>
            <person name="Canaguier A."/>
            <person name="Le Clainche I."/>
            <person name="Malacrida G."/>
            <person name="Durand E."/>
            <person name="Pesole G."/>
            <person name="Laucou V."/>
            <person name="Chatelet P."/>
            <person name="Merdinoglu D."/>
            <person name="Delledonne M."/>
            <person name="Pezzotti M."/>
            <person name="Lecharny A."/>
            <person name="Scarpelli C."/>
            <person name="Artiguenave F."/>
            <person name="Pe M.E."/>
            <person name="Valle G."/>
            <person name="Morgante M."/>
            <person name="Caboche M."/>
            <person name="Adam-Blondon A.-F."/>
            <person name="Weissenbach J."/>
            <person name="Quetier F."/>
            <person name="Wincker P."/>
        </authorList>
    </citation>
    <scope>NUCLEOTIDE SEQUENCE [LARGE SCALE GENOMIC DNA]</scope>
    <source>
        <strain evidence="2">cv. Pinot noir / PN40024</strain>
    </source>
</reference>
<evidence type="ECO:0000313" key="2">
    <source>
        <dbReference type="Proteomes" id="UP000009183"/>
    </source>
</evidence>
<dbReference type="InParanoid" id="D7SLK3"/>
<name>D7SLK3_VITVI</name>
<dbReference type="HOGENOM" id="CLU_2799217_0_0_1"/>
<dbReference type="STRING" id="29760.D7SLK3"/>
<protein>
    <submittedName>
        <fullName evidence="1">Uncharacterized protein</fullName>
    </submittedName>
</protein>
<dbReference type="EMBL" id="FN594951">
    <property type="protein sequence ID" value="CBI16531.3"/>
    <property type="molecule type" value="Genomic_DNA"/>
</dbReference>
<gene>
    <name evidence="1" type="ordered locus">VIT_06s0004g00510</name>
</gene>
<dbReference type="Pfam" id="PF12796">
    <property type="entry name" value="Ank_2"/>
    <property type="match status" value="1"/>
</dbReference>
<dbReference type="AlphaFoldDB" id="D7SLK3"/>